<organism evidence="6 7">
    <name type="scientific">Sulfuriroseicoccus oceanibius</name>
    <dbReference type="NCBI Taxonomy" id="2707525"/>
    <lineage>
        <taxon>Bacteria</taxon>
        <taxon>Pseudomonadati</taxon>
        <taxon>Verrucomicrobiota</taxon>
        <taxon>Verrucomicrobiia</taxon>
        <taxon>Verrucomicrobiales</taxon>
        <taxon>Verrucomicrobiaceae</taxon>
        <taxon>Sulfuriroseicoccus</taxon>
    </lineage>
</organism>
<keyword evidence="2 4" id="KW-0805">Transcription regulation</keyword>
<evidence type="ECO:0000256" key="1">
    <source>
        <dbReference type="ARBA" id="ARBA00005565"/>
    </source>
</evidence>
<dbReference type="NCBIfam" id="NF003549">
    <property type="entry name" value="PRK05205.1-5"/>
    <property type="match status" value="1"/>
</dbReference>
<reference evidence="6 7" key="1">
    <citation type="submission" date="2020-12" db="EMBL/GenBank/DDBJ databases">
        <title>Sulforoseuscoccus oceanibium gen. nov., sp. nov., a representative of the phylum Verrucomicrobia with special cytoplasmic membrane, and proposal of Sulforoseuscoccusaceae fam. nov.</title>
        <authorList>
            <person name="Xi F."/>
        </authorList>
    </citation>
    <scope>NUCLEOTIDE SEQUENCE [LARGE SCALE GENOMIC DNA]</scope>
    <source>
        <strain evidence="6 7">T37</strain>
    </source>
</reference>
<dbReference type="RefSeq" id="WP_235203440.1">
    <property type="nucleotide sequence ID" value="NZ_CP066776.1"/>
</dbReference>
<keyword evidence="7" id="KW-1185">Reference proteome</keyword>
<keyword evidence="3 4" id="KW-0804">Transcription</keyword>
<sequence>MTDADISRALVGIADELAARYAGGDAPLLVGVHTRGVDVAKRLKALLHERGCEVGFGTLDISLYRDDLDNLGTMPSLKGSDLPQHVEGLDVVLVDDVLFTGRTVKAAIDGITDFGRPRRIELAVLVDRGNRELPIQADYVGESFATQREDYVAVHLEESDGEEGVFLLKRS</sequence>
<dbReference type="PANTHER" id="PTHR11608">
    <property type="entry name" value="BIFUNCTIONAL PROTEIN PYRR"/>
    <property type="match status" value="1"/>
</dbReference>
<evidence type="ECO:0000256" key="2">
    <source>
        <dbReference type="ARBA" id="ARBA00023015"/>
    </source>
</evidence>
<dbReference type="PANTHER" id="PTHR11608:SF0">
    <property type="entry name" value="BIFUNCTIONAL PROTEIN PYRR"/>
    <property type="match status" value="1"/>
</dbReference>
<dbReference type="HAMAP" id="MF_01219">
    <property type="entry name" value="PyrR"/>
    <property type="match status" value="1"/>
</dbReference>
<comment type="similarity">
    <text evidence="1 4">Belongs to the purine/pyrimidine phosphoribosyltransferase family. PyrR subfamily.</text>
</comment>
<dbReference type="GO" id="GO:0006355">
    <property type="term" value="P:regulation of DNA-templated transcription"/>
    <property type="evidence" value="ECO:0007669"/>
    <property type="project" value="UniProtKB-UniRule"/>
</dbReference>
<evidence type="ECO:0000313" key="7">
    <source>
        <dbReference type="Proteomes" id="UP000475117"/>
    </source>
</evidence>
<evidence type="ECO:0000256" key="3">
    <source>
        <dbReference type="ARBA" id="ARBA00023163"/>
    </source>
</evidence>
<dbReference type="GO" id="GO:0004845">
    <property type="term" value="F:uracil phosphoribosyltransferase activity"/>
    <property type="evidence" value="ECO:0007669"/>
    <property type="project" value="UniProtKB-UniRule"/>
</dbReference>
<dbReference type="Pfam" id="PF00156">
    <property type="entry name" value="Pribosyltran"/>
    <property type="match status" value="1"/>
</dbReference>
<dbReference type="InterPro" id="IPR029057">
    <property type="entry name" value="PRTase-like"/>
</dbReference>
<comment type="catalytic activity">
    <reaction evidence="4">
        <text>UMP + diphosphate = 5-phospho-alpha-D-ribose 1-diphosphate + uracil</text>
        <dbReference type="Rhea" id="RHEA:13017"/>
        <dbReference type="ChEBI" id="CHEBI:17568"/>
        <dbReference type="ChEBI" id="CHEBI:33019"/>
        <dbReference type="ChEBI" id="CHEBI:57865"/>
        <dbReference type="ChEBI" id="CHEBI:58017"/>
        <dbReference type="EC" id="2.4.2.9"/>
    </reaction>
</comment>
<dbReference type="Gene3D" id="3.40.50.2020">
    <property type="match status" value="1"/>
</dbReference>
<evidence type="ECO:0000259" key="5">
    <source>
        <dbReference type="Pfam" id="PF00156"/>
    </source>
</evidence>
<feature type="short sequence motif" description="PRPP-binding" evidence="4">
    <location>
        <begin position="91"/>
        <end position="103"/>
    </location>
</feature>
<dbReference type="FunFam" id="3.40.50.2020:FF:000020">
    <property type="entry name" value="Bifunctional protein PyrR"/>
    <property type="match status" value="1"/>
</dbReference>
<dbReference type="KEGG" id="soa:G3M56_012270"/>
<dbReference type="InterPro" id="IPR050137">
    <property type="entry name" value="PyrR_bifunctional"/>
</dbReference>
<name>A0A7T7JBV5_9BACT</name>
<proteinExistence type="inferred from homology"/>
<dbReference type="EC" id="2.4.2.9" evidence="4"/>
<gene>
    <name evidence="4 6" type="primary">pyrR</name>
    <name evidence="6" type="ORF">G3M56_012270</name>
</gene>
<dbReference type="AlphaFoldDB" id="A0A7T7JBV5"/>
<dbReference type="EMBL" id="CP066776">
    <property type="protein sequence ID" value="QQL44648.1"/>
    <property type="molecule type" value="Genomic_DNA"/>
</dbReference>
<dbReference type="Proteomes" id="UP000475117">
    <property type="component" value="Chromosome"/>
</dbReference>
<feature type="domain" description="Phosphoribosyltransferase" evidence="5">
    <location>
        <begin position="20"/>
        <end position="140"/>
    </location>
</feature>
<comment type="function">
    <text evidence="4">Also displays a weak uracil phosphoribosyltransferase activity which is not physiologically significant.</text>
</comment>
<accession>A0A7T7JBV5</accession>
<keyword evidence="4 6" id="KW-0808">Transferase</keyword>
<evidence type="ECO:0000256" key="4">
    <source>
        <dbReference type="HAMAP-Rule" id="MF_01219"/>
    </source>
</evidence>
<dbReference type="NCBIfam" id="NF003545">
    <property type="entry name" value="PRK05205.1-1"/>
    <property type="match status" value="1"/>
</dbReference>
<dbReference type="SUPFAM" id="SSF53271">
    <property type="entry name" value="PRTase-like"/>
    <property type="match status" value="1"/>
</dbReference>
<dbReference type="InterPro" id="IPR023050">
    <property type="entry name" value="PyrR"/>
</dbReference>
<comment type="function">
    <text evidence="4">Regulates the transcription of the pyrimidine nucleotide (pyr) operon in response to exogenous pyrimidines.</text>
</comment>
<protein>
    <recommendedName>
        <fullName evidence="4">Bifunctional protein PyrR</fullName>
    </recommendedName>
    <domain>
        <recommendedName>
            <fullName evidence="4">Pyrimidine operon regulatory protein</fullName>
        </recommendedName>
    </domain>
    <domain>
        <recommendedName>
            <fullName evidence="4">Uracil phosphoribosyltransferase</fullName>
            <shortName evidence="4">UPRTase</shortName>
            <ecNumber evidence="4">2.4.2.9</ecNumber>
        </recommendedName>
    </domain>
</protein>
<keyword evidence="4 6" id="KW-0328">Glycosyltransferase</keyword>
<dbReference type="InterPro" id="IPR000836">
    <property type="entry name" value="PRTase_dom"/>
</dbReference>
<evidence type="ECO:0000313" key="6">
    <source>
        <dbReference type="EMBL" id="QQL44648.1"/>
    </source>
</evidence>